<organism evidence="1 2">
    <name type="scientific">Rotaria socialis</name>
    <dbReference type="NCBI Taxonomy" id="392032"/>
    <lineage>
        <taxon>Eukaryota</taxon>
        <taxon>Metazoa</taxon>
        <taxon>Spiralia</taxon>
        <taxon>Gnathifera</taxon>
        <taxon>Rotifera</taxon>
        <taxon>Eurotatoria</taxon>
        <taxon>Bdelloidea</taxon>
        <taxon>Philodinida</taxon>
        <taxon>Philodinidae</taxon>
        <taxon>Rotaria</taxon>
    </lineage>
</organism>
<proteinExistence type="predicted"/>
<comment type="caution">
    <text evidence="1">The sequence shown here is derived from an EMBL/GenBank/DDBJ whole genome shotgun (WGS) entry which is preliminary data.</text>
</comment>
<gene>
    <name evidence="1" type="ORF">QYT958_LOCUS32419</name>
</gene>
<sequence length="181" mass="20459">QNMYQNFRVALELTGKRLQRRRAIENNRHRRTINESSTTSVSDEIIDLNTNFNISQTEYSPTELDTDLNAHCNSPVSTDDELLIFDDILQSNDIMGVGVCSTGLPLTMSTIKFTFFYVLCLIAKGSLLPAANNNTTSSKNQTIEMAFDIIRGVSKDWELGILPQFAYSSLRTKVENMEYSQ</sequence>
<protein>
    <submittedName>
        <fullName evidence="1">Uncharacterized protein</fullName>
    </submittedName>
</protein>
<accession>A0A821X5S1</accession>
<reference evidence="1" key="1">
    <citation type="submission" date="2021-02" db="EMBL/GenBank/DDBJ databases">
        <authorList>
            <person name="Nowell W R."/>
        </authorList>
    </citation>
    <scope>NUCLEOTIDE SEQUENCE</scope>
</reference>
<evidence type="ECO:0000313" key="2">
    <source>
        <dbReference type="Proteomes" id="UP000663848"/>
    </source>
</evidence>
<dbReference type="EMBL" id="CAJOBR010021184">
    <property type="protein sequence ID" value="CAF4936594.1"/>
    <property type="molecule type" value="Genomic_DNA"/>
</dbReference>
<feature type="non-terminal residue" evidence="1">
    <location>
        <position position="181"/>
    </location>
</feature>
<dbReference type="Proteomes" id="UP000663848">
    <property type="component" value="Unassembled WGS sequence"/>
</dbReference>
<name>A0A821X5S1_9BILA</name>
<dbReference type="AlphaFoldDB" id="A0A821X5S1"/>
<evidence type="ECO:0000313" key="1">
    <source>
        <dbReference type="EMBL" id="CAF4936594.1"/>
    </source>
</evidence>